<organism evidence="1 2">
    <name type="scientific">Diacronema lutheri</name>
    <name type="common">Unicellular marine alga</name>
    <name type="synonym">Monochrysis lutheri</name>
    <dbReference type="NCBI Taxonomy" id="2081491"/>
    <lineage>
        <taxon>Eukaryota</taxon>
        <taxon>Haptista</taxon>
        <taxon>Haptophyta</taxon>
        <taxon>Pavlovophyceae</taxon>
        <taxon>Pavlovales</taxon>
        <taxon>Pavlovaceae</taxon>
        <taxon>Diacronema</taxon>
    </lineage>
</organism>
<proteinExistence type="predicted"/>
<reference evidence="1" key="1">
    <citation type="submission" date="2021-05" db="EMBL/GenBank/DDBJ databases">
        <title>The genome of the haptophyte Pavlova lutheri (Diacronema luteri, Pavlovales) - a model for lipid biosynthesis in eukaryotic algae.</title>
        <authorList>
            <person name="Hulatt C.J."/>
            <person name="Posewitz M.C."/>
        </authorList>
    </citation>
    <scope>NUCLEOTIDE SEQUENCE</scope>
    <source>
        <strain evidence="1">NIVA-4/92</strain>
    </source>
</reference>
<gene>
    <name evidence="1" type="ORF">KFE25_006285</name>
</gene>
<sequence>MAPIIIVRGVLSVVRRGQCLLRAIERGLLAFVAYHETAAVLRRAVWFDGHAQPIESSAMNTMDEDAAAWHGANTYAYRDVSATLAFPDVMDAAEGIASATELYSMGCIAPKAVALAWRALKPNGRAYFFVWAGDWPLRGTGRAVADVVRGAFQANSWASDFVDEVASVFGRDECFADNNRNFVCAP</sequence>
<dbReference type="EMBL" id="JAGTXO010000002">
    <property type="protein sequence ID" value="KAG8469830.1"/>
    <property type="molecule type" value="Genomic_DNA"/>
</dbReference>
<evidence type="ECO:0000313" key="2">
    <source>
        <dbReference type="Proteomes" id="UP000751190"/>
    </source>
</evidence>
<name>A0A8J5XXP5_DIALT</name>
<protein>
    <submittedName>
        <fullName evidence="1">Uncharacterized protein</fullName>
    </submittedName>
</protein>
<dbReference type="Proteomes" id="UP000751190">
    <property type="component" value="Unassembled WGS sequence"/>
</dbReference>
<accession>A0A8J5XXP5</accession>
<evidence type="ECO:0000313" key="1">
    <source>
        <dbReference type="EMBL" id="KAG8469830.1"/>
    </source>
</evidence>
<dbReference type="AlphaFoldDB" id="A0A8J5XXP5"/>
<dbReference type="OrthoDB" id="10614617at2759"/>
<keyword evidence="2" id="KW-1185">Reference proteome</keyword>
<comment type="caution">
    <text evidence="1">The sequence shown here is derived from an EMBL/GenBank/DDBJ whole genome shotgun (WGS) entry which is preliminary data.</text>
</comment>